<evidence type="ECO:0000256" key="1">
    <source>
        <dbReference type="SAM" id="SignalP"/>
    </source>
</evidence>
<dbReference type="EMBL" id="LCJQ01000012">
    <property type="protein sequence ID" value="KKT81338.1"/>
    <property type="molecule type" value="Genomic_DNA"/>
</dbReference>
<reference evidence="2 3" key="1">
    <citation type="journal article" date="2015" name="Nature">
        <title>rRNA introns, odd ribosomes, and small enigmatic genomes across a large radiation of phyla.</title>
        <authorList>
            <person name="Brown C.T."/>
            <person name="Hug L.A."/>
            <person name="Thomas B.C."/>
            <person name="Sharon I."/>
            <person name="Castelle C.J."/>
            <person name="Singh A."/>
            <person name="Wilkins M.J."/>
            <person name="Williams K.H."/>
            <person name="Banfield J.F."/>
        </authorList>
    </citation>
    <scope>NUCLEOTIDE SEQUENCE [LARGE SCALE GENOMIC DNA]</scope>
</reference>
<proteinExistence type="predicted"/>
<dbReference type="NCBIfam" id="TIGR04514">
    <property type="entry name" value="GWxTD_dom"/>
    <property type="match status" value="1"/>
</dbReference>
<comment type="caution">
    <text evidence="2">The sequence shown here is derived from an EMBL/GenBank/DDBJ whole genome shotgun (WGS) entry which is preliminary data.</text>
</comment>
<dbReference type="PROSITE" id="PS51257">
    <property type="entry name" value="PROKAR_LIPOPROTEIN"/>
    <property type="match status" value="1"/>
</dbReference>
<protein>
    <recommendedName>
        <fullName evidence="4">GWxTD domain-containing protein</fullName>
    </recommendedName>
</protein>
<dbReference type="Proteomes" id="UP000034595">
    <property type="component" value="Unassembled WGS sequence"/>
</dbReference>
<evidence type="ECO:0000313" key="2">
    <source>
        <dbReference type="EMBL" id="KKT81338.1"/>
    </source>
</evidence>
<name>A0A0G1KCL3_9BACT</name>
<organism evidence="2 3">
    <name type="scientific">Candidatus Azambacteria bacterium GW2011_GWA1_44_9</name>
    <dbReference type="NCBI Taxonomy" id="1618610"/>
    <lineage>
        <taxon>Bacteria</taxon>
        <taxon>Candidatus Azamiibacteriota</taxon>
    </lineage>
</organism>
<gene>
    <name evidence="2" type="ORF">UW78_C0012G0015</name>
</gene>
<sequence>MRKSKTLAIALVALSLFAAGCASSGVKKPTVFVDRYNYIPADIPSQFPNRYEHFISTKELKEFKKLLTDEERQVFIDKFWEERDTDPATSWNEYKQEIDDRIDDIVSERFFNTAGMTGLLFRSNGGFRGDMAQVYLLYGEPDIMDMLEGRSFSNLMLWVYVNPENGNILYAFLFYQKGSLGVYNLFPQDSYKMDMCSALYEVATLRSYSYPAGGMERCSEDLYRIYEEIYRSIGKGGILDGDIFVWSLFNFSQEGTLLQGKALEPPKPASEIAKQSKARVIGEAPKLSGTAETDYILASCEKCNSLIPAELQLGKEFTLLIRRSDIDWKIVGEQAEVELKVRIMLENAEGRAPLIFEKEAPFKDNKNVVVSDPQGQVVIVLLTADEVAEIPAETYQVSVYVKNIMTNKYNAWSKEFTK</sequence>
<keyword evidence="1" id="KW-0732">Signal</keyword>
<accession>A0A0G1KCL3</accession>
<dbReference type="InterPro" id="IPR030959">
    <property type="entry name" value="GWxTD_dom"/>
</dbReference>
<feature type="chain" id="PRO_5002538172" description="GWxTD domain-containing protein" evidence="1">
    <location>
        <begin position="19"/>
        <end position="418"/>
    </location>
</feature>
<feature type="signal peptide" evidence="1">
    <location>
        <begin position="1"/>
        <end position="18"/>
    </location>
</feature>
<evidence type="ECO:0008006" key="4">
    <source>
        <dbReference type="Google" id="ProtNLM"/>
    </source>
</evidence>
<evidence type="ECO:0000313" key="3">
    <source>
        <dbReference type="Proteomes" id="UP000034595"/>
    </source>
</evidence>
<dbReference type="AlphaFoldDB" id="A0A0G1KCL3"/>